<evidence type="ECO:0000313" key="2">
    <source>
        <dbReference type="EMBL" id="QDU33925.1"/>
    </source>
</evidence>
<dbReference type="KEGG" id="pcor:KS4_19850"/>
<proteinExistence type="predicted"/>
<evidence type="ECO:0000313" key="3">
    <source>
        <dbReference type="Proteomes" id="UP000317369"/>
    </source>
</evidence>
<feature type="transmembrane region" description="Helical" evidence="1">
    <location>
        <begin position="129"/>
        <end position="150"/>
    </location>
</feature>
<accession>A0A517YUN6</accession>
<dbReference type="AlphaFoldDB" id="A0A517YUN6"/>
<dbReference type="EMBL" id="CP036425">
    <property type="protein sequence ID" value="QDU33925.1"/>
    <property type="molecule type" value="Genomic_DNA"/>
</dbReference>
<organism evidence="2 3">
    <name type="scientific">Poriferisphaera corsica</name>
    <dbReference type="NCBI Taxonomy" id="2528020"/>
    <lineage>
        <taxon>Bacteria</taxon>
        <taxon>Pseudomonadati</taxon>
        <taxon>Planctomycetota</taxon>
        <taxon>Phycisphaerae</taxon>
        <taxon>Phycisphaerales</taxon>
        <taxon>Phycisphaeraceae</taxon>
        <taxon>Poriferisphaera</taxon>
    </lineage>
</organism>
<feature type="transmembrane region" description="Helical" evidence="1">
    <location>
        <begin position="70"/>
        <end position="88"/>
    </location>
</feature>
<keyword evidence="3" id="KW-1185">Reference proteome</keyword>
<keyword evidence="1" id="KW-1133">Transmembrane helix</keyword>
<feature type="transmembrane region" description="Helical" evidence="1">
    <location>
        <begin position="171"/>
        <end position="195"/>
    </location>
</feature>
<keyword evidence="1" id="KW-0472">Membrane</keyword>
<reference evidence="2 3" key="1">
    <citation type="submission" date="2019-02" db="EMBL/GenBank/DDBJ databases">
        <title>Deep-cultivation of Planctomycetes and their phenomic and genomic characterization uncovers novel biology.</title>
        <authorList>
            <person name="Wiegand S."/>
            <person name="Jogler M."/>
            <person name="Boedeker C."/>
            <person name="Pinto D."/>
            <person name="Vollmers J."/>
            <person name="Rivas-Marin E."/>
            <person name="Kohn T."/>
            <person name="Peeters S.H."/>
            <person name="Heuer A."/>
            <person name="Rast P."/>
            <person name="Oberbeckmann S."/>
            <person name="Bunk B."/>
            <person name="Jeske O."/>
            <person name="Meyerdierks A."/>
            <person name="Storesund J.E."/>
            <person name="Kallscheuer N."/>
            <person name="Luecker S."/>
            <person name="Lage O.M."/>
            <person name="Pohl T."/>
            <person name="Merkel B.J."/>
            <person name="Hornburger P."/>
            <person name="Mueller R.-W."/>
            <person name="Bruemmer F."/>
            <person name="Labrenz M."/>
            <person name="Spormann A.M."/>
            <person name="Op den Camp H."/>
            <person name="Overmann J."/>
            <person name="Amann R."/>
            <person name="Jetten M.S.M."/>
            <person name="Mascher T."/>
            <person name="Medema M.H."/>
            <person name="Devos D.P."/>
            <person name="Kaster A.-K."/>
            <person name="Ovreas L."/>
            <person name="Rohde M."/>
            <person name="Galperin M.Y."/>
            <person name="Jogler C."/>
        </authorList>
    </citation>
    <scope>NUCLEOTIDE SEQUENCE [LARGE SCALE GENOMIC DNA]</scope>
    <source>
        <strain evidence="2 3">KS4</strain>
    </source>
</reference>
<protein>
    <submittedName>
        <fullName evidence="2">Uncharacterized protein</fullName>
    </submittedName>
</protein>
<dbReference type="RefSeq" id="WP_145077364.1">
    <property type="nucleotide sequence ID" value="NZ_CP036425.1"/>
</dbReference>
<name>A0A517YUN6_9BACT</name>
<gene>
    <name evidence="2" type="ORF">KS4_19850</name>
</gene>
<dbReference type="Proteomes" id="UP000317369">
    <property type="component" value="Chromosome"/>
</dbReference>
<evidence type="ECO:0000256" key="1">
    <source>
        <dbReference type="SAM" id="Phobius"/>
    </source>
</evidence>
<keyword evidence="1" id="KW-0812">Transmembrane</keyword>
<sequence length="220" mass="24941">MSEHIQTTESSPTHPQIIDRQAQFEAVANPCSPQNSQQRDYPSLRRLFFTAAFRPTRAASLAHNYPHKHLILFAFLLTLFAPYLIFWATTLPSFLNSDQSILTYLADSHYTFYIRFLREGYDEIGIPGLFPIITLLSTAAIHLLLCLLFASAVAKPHQSLFSAISHALKRLVLLYPVILLTILTTATILTSYSAYRSAYWQAYTPSTASSTIRRTKRIKI</sequence>